<name>A0A7T6XGI5_PENDI</name>
<protein>
    <submittedName>
        <fullName evidence="1">Uncharacterized protein</fullName>
    </submittedName>
</protein>
<dbReference type="RefSeq" id="XP_065955937.1">
    <property type="nucleotide sequence ID" value="XM_066100537.1"/>
</dbReference>
<evidence type="ECO:0000313" key="1">
    <source>
        <dbReference type="EMBL" id="QQK40750.1"/>
    </source>
</evidence>
<evidence type="ECO:0000313" key="2">
    <source>
        <dbReference type="Proteomes" id="UP000595662"/>
    </source>
</evidence>
<accession>A0A7T6XGI5</accession>
<dbReference type="Proteomes" id="UP000595662">
    <property type="component" value="Chromosome 1"/>
</dbReference>
<organism evidence="1 2">
    <name type="scientific">Penicillium digitatum</name>
    <name type="common">Green mold</name>
    <dbReference type="NCBI Taxonomy" id="36651"/>
    <lineage>
        <taxon>Eukaryota</taxon>
        <taxon>Fungi</taxon>
        <taxon>Dikarya</taxon>
        <taxon>Ascomycota</taxon>
        <taxon>Pezizomycotina</taxon>
        <taxon>Eurotiomycetes</taxon>
        <taxon>Eurotiomycetidae</taxon>
        <taxon>Eurotiales</taxon>
        <taxon>Aspergillaceae</taxon>
        <taxon>Penicillium</taxon>
    </lineage>
</organism>
<proteinExistence type="predicted"/>
<dbReference type="AlphaFoldDB" id="A0A7T6XGI5"/>
<gene>
    <name evidence="1" type="ORF">Pdw03_3604</name>
</gene>
<sequence>MKVPPSSLRCMVKVHLTPSTVAILSGFVVDPSPLRCLPILSYEVSPPPPPTDFFPCAGYIVLVLEALP</sequence>
<reference evidence="1 2" key="1">
    <citation type="submission" date="2020-08" db="EMBL/GenBank/DDBJ databases">
        <title>The completed genome sequence of the pathogenic ascomycete fungus Penicillium digitatum.</title>
        <authorList>
            <person name="Wang M."/>
        </authorList>
    </citation>
    <scope>NUCLEOTIDE SEQUENCE [LARGE SCALE GENOMIC DNA]</scope>
    <source>
        <strain evidence="1 2">PdW03</strain>
    </source>
</reference>
<dbReference type="GeneID" id="90952521"/>
<dbReference type="EMBL" id="CP060774">
    <property type="protein sequence ID" value="QQK40750.1"/>
    <property type="molecule type" value="Genomic_DNA"/>
</dbReference>